<evidence type="ECO:0000313" key="2">
    <source>
        <dbReference type="EMBL" id="GAU46300.1"/>
    </source>
</evidence>
<dbReference type="InterPro" id="IPR001810">
    <property type="entry name" value="F-box_dom"/>
</dbReference>
<dbReference type="SUPFAM" id="SSF81383">
    <property type="entry name" value="F-box domain"/>
    <property type="match status" value="1"/>
</dbReference>
<keyword evidence="3" id="KW-1185">Reference proteome</keyword>
<proteinExistence type="predicted"/>
<reference evidence="3" key="1">
    <citation type="journal article" date="2017" name="Front. Plant Sci.">
        <title>Climate Clever Clovers: New Paradigm to Reduce the Environmental Footprint of Ruminants by Breeding Low Methanogenic Forages Utilizing Haplotype Variation.</title>
        <authorList>
            <person name="Kaur P."/>
            <person name="Appels R."/>
            <person name="Bayer P.E."/>
            <person name="Keeble-Gagnere G."/>
            <person name="Wang J."/>
            <person name="Hirakawa H."/>
            <person name="Shirasawa K."/>
            <person name="Vercoe P."/>
            <person name="Stefanova K."/>
            <person name="Durmic Z."/>
            <person name="Nichols P."/>
            <person name="Revell C."/>
            <person name="Isobe S.N."/>
            <person name="Edwards D."/>
            <person name="Erskine W."/>
        </authorList>
    </citation>
    <scope>NUCLEOTIDE SEQUENCE [LARGE SCALE GENOMIC DNA]</scope>
    <source>
        <strain evidence="3">cv. Daliak</strain>
    </source>
</reference>
<organism evidence="2 3">
    <name type="scientific">Trifolium subterraneum</name>
    <name type="common">Subterranean clover</name>
    <dbReference type="NCBI Taxonomy" id="3900"/>
    <lineage>
        <taxon>Eukaryota</taxon>
        <taxon>Viridiplantae</taxon>
        <taxon>Streptophyta</taxon>
        <taxon>Embryophyta</taxon>
        <taxon>Tracheophyta</taxon>
        <taxon>Spermatophyta</taxon>
        <taxon>Magnoliopsida</taxon>
        <taxon>eudicotyledons</taxon>
        <taxon>Gunneridae</taxon>
        <taxon>Pentapetalae</taxon>
        <taxon>rosids</taxon>
        <taxon>fabids</taxon>
        <taxon>Fabales</taxon>
        <taxon>Fabaceae</taxon>
        <taxon>Papilionoideae</taxon>
        <taxon>50 kb inversion clade</taxon>
        <taxon>NPAAA clade</taxon>
        <taxon>Hologalegina</taxon>
        <taxon>IRL clade</taxon>
        <taxon>Trifolieae</taxon>
        <taxon>Trifolium</taxon>
    </lineage>
</organism>
<protein>
    <recommendedName>
        <fullName evidence="1">F-box domain-containing protein</fullName>
    </recommendedName>
</protein>
<dbReference type="OrthoDB" id="1351501at2759"/>
<evidence type="ECO:0000259" key="1">
    <source>
        <dbReference type="Pfam" id="PF00646"/>
    </source>
</evidence>
<name>A0A2Z6P9P8_TRISU</name>
<feature type="domain" description="F-box" evidence="1">
    <location>
        <begin position="10"/>
        <end position="42"/>
    </location>
</feature>
<dbReference type="EMBL" id="DF974197">
    <property type="protein sequence ID" value="GAU46300.1"/>
    <property type="molecule type" value="Genomic_DNA"/>
</dbReference>
<dbReference type="PANTHER" id="PTHR31639">
    <property type="entry name" value="F-BOX PROTEIN-LIKE"/>
    <property type="match status" value="1"/>
</dbReference>
<dbReference type="Proteomes" id="UP000242715">
    <property type="component" value="Unassembled WGS sequence"/>
</dbReference>
<evidence type="ECO:0000313" key="3">
    <source>
        <dbReference type="Proteomes" id="UP000242715"/>
    </source>
</evidence>
<dbReference type="InterPro" id="IPR036047">
    <property type="entry name" value="F-box-like_dom_sf"/>
</dbReference>
<accession>A0A2Z6P9P8</accession>
<dbReference type="AlphaFoldDB" id="A0A2Z6P9P8"/>
<gene>
    <name evidence="2" type="ORF">TSUD_283260</name>
</gene>
<dbReference type="PANTHER" id="PTHR31639:SF93">
    <property type="entry name" value="F-BOX_FBD_LRR PROTEIN"/>
    <property type="match status" value="1"/>
</dbReference>
<sequence length="113" mass="12820">MIDQRDILGSLSPCLKGQILSNLPLKEAARTSILSRRWCYTWLVIPSDIIFEDTSITKFDLVLLIDQVVASWIGPAKTFKLPGHSIIGNFHMHSSNKLDTWILILRGRSLEED</sequence>
<dbReference type="Pfam" id="PF00646">
    <property type="entry name" value="F-box"/>
    <property type="match status" value="1"/>
</dbReference>